<accession>A0A6A6WBU3</accession>
<comment type="subcellular location">
    <subcellularLocation>
        <location evidence="5">Cytoplasm</location>
    </subcellularLocation>
</comment>
<dbReference type="CDD" id="cd08204">
    <property type="entry name" value="ArfGap"/>
    <property type="match status" value="1"/>
</dbReference>
<feature type="compositionally biased region" description="Polar residues" evidence="6">
    <location>
        <begin position="579"/>
        <end position="588"/>
    </location>
</feature>
<dbReference type="PANTHER" id="PTHR23180">
    <property type="entry name" value="CENTAURIN/ARF"/>
    <property type="match status" value="1"/>
</dbReference>
<proteinExistence type="predicted"/>
<feature type="compositionally biased region" description="Polar residues" evidence="6">
    <location>
        <begin position="287"/>
        <end position="296"/>
    </location>
</feature>
<keyword evidence="5" id="KW-0677">Repeat</keyword>
<dbReference type="SMART" id="SM00233">
    <property type="entry name" value="PH"/>
    <property type="match status" value="1"/>
</dbReference>
<dbReference type="FunFam" id="2.30.29.30:FF:000252">
    <property type="entry name" value="ARF GTPase activator (Csx2)"/>
    <property type="match status" value="1"/>
</dbReference>
<dbReference type="InterPro" id="IPR027267">
    <property type="entry name" value="AH/BAR_dom_sf"/>
</dbReference>
<dbReference type="SMART" id="SM00105">
    <property type="entry name" value="ArfGap"/>
    <property type="match status" value="1"/>
</dbReference>
<dbReference type="PROSITE" id="PS50115">
    <property type="entry name" value="ARFGAP"/>
    <property type="match status" value="1"/>
</dbReference>
<dbReference type="InterPro" id="IPR001849">
    <property type="entry name" value="PH_domain"/>
</dbReference>
<comment type="function">
    <text evidence="5">GTPase-activating protein for the ADP ribosylation factor family.</text>
</comment>
<evidence type="ECO:0000256" key="3">
    <source>
        <dbReference type="ARBA" id="ARBA00022833"/>
    </source>
</evidence>
<dbReference type="GeneID" id="54487101"/>
<evidence type="ECO:0000256" key="6">
    <source>
        <dbReference type="SAM" id="MobiDB-lite"/>
    </source>
</evidence>
<feature type="compositionally biased region" description="Polar residues" evidence="6">
    <location>
        <begin position="236"/>
        <end position="253"/>
    </location>
</feature>
<feature type="domain" description="PH" evidence="7">
    <location>
        <begin position="610"/>
        <end position="715"/>
    </location>
</feature>
<dbReference type="Proteomes" id="UP000799437">
    <property type="component" value="Unassembled WGS sequence"/>
</dbReference>
<dbReference type="Pfam" id="PF00169">
    <property type="entry name" value="PH"/>
    <property type="match status" value="1"/>
</dbReference>
<dbReference type="PANTHER" id="PTHR23180:SF160">
    <property type="entry name" value="ADP-RIBOSYLATION FACTOR GTPASE-ACTIVATING PROTEIN EFFECTOR PROTEIN 1"/>
    <property type="match status" value="1"/>
</dbReference>
<protein>
    <recommendedName>
        <fullName evidence="5">ADP-ribosylation factor GTPase-activating protein</fullName>
    </recommendedName>
</protein>
<keyword evidence="5" id="KW-0343">GTPase activation</keyword>
<dbReference type="GO" id="GO:0005096">
    <property type="term" value="F:GTPase activator activity"/>
    <property type="evidence" value="ECO:0007669"/>
    <property type="project" value="UniProtKB-KW"/>
</dbReference>
<feature type="region of interest" description="Disordered" evidence="6">
    <location>
        <begin position="172"/>
        <end position="192"/>
    </location>
</feature>
<evidence type="ECO:0000259" key="8">
    <source>
        <dbReference type="PROSITE" id="PS50115"/>
    </source>
</evidence>
<dbReference type="GO" id="GO:0006891">
    <property type="term" value="P:intra-Golgi vesicle-mediated transport"/>
    <property type="evidence" value="ECO:0007669"/>
    <property type="project" value="TreeGrafter"/>
</dbReference>
<dbReference type="RefSeq" id="XP_033601757.1">
    <property type="nucleotide sequence ID" value="XM_033746047.1"/>
</dbReference>
<evidence type="ECO:0000256" key="5">
    <source>
        <dbReference type="RuleBase" id="RU369028"/>
    </source>
</evidence>
<keyword evidence="5" id="KW-0040">ANK repeat</keyword>
<organism evidence="9 10">
    <name type="scientific">Pseudovirgaria hyperparasitica</name>
    <dbReference type="NCBI Taxonomy" id="470096"/>
    <lineage>
        <taxon>Eukaryota</taxon>
        <taxon>Fungi</taxon>
        <taxon>Dikarya</taxon>
        <taxon>Ascomycota</taxon>
        <taxon>Pezizomycotina</taxon>
        <taxon>Dothideomycetes</taxon>
        <taxon>Dothideomycetes incertae sedis</taxon>
        <taxon>Acrospermales</taxon>
        <taxon>Acrospermaceae</taxon>
        <taxon>Pseudovirgaria</taxon>
    </lineage>
</organism>
<keyword evidence="10" id="KW-1185">Reference proteome</keyword>
<evidence type="ECO:0000256" key="4">
    <source>
        <dbReference type="PROSITE-ProRule" id="PRU00288"/>
    </source>
</evidence>
<sequence>MGNVSSRSGDGEGLQLRDQSRFSIASVVISNSSRTLLNVTPNAFPASRFNVKRDIGDDSIVEYVQDPESALSSGPPAFLLRLSNDDTLTFTFTFVLRQSTAFSNTPAATNGTDNPAIVPIDTNVSNLTYICTSGTRELEQLVNVEFHADPNLHKNPKVQLVGDFTTGGSPSVQAQWSWTWKPPKPTEDRGGGWRNSCSFVEYDQRAHRLNTLATFAFWVQNTRLPRTPNLLLPPSEMNTPQRLRLPSNQSMDSRLSESDVEMGREPQSPVFDAIPENNLGLIPSIPTIKSDSTAPTRTGDEPASQEPNDLLFQAAKRDFEQRTSNIRARWKKVLKKAETALDTKVVANNAMSELMDALRETFAANGSNALPNINLFFDKTAKDLLSYERSTTVQMKNHIIDPITKLYNIDIKGADARRKDFDEKEKEYNAWVRWYLGKTETSLKEKKRAETDIKYQAKKKNFELKRFDYSSFIEDLQGGRKDQEVFHHLFQYAEAQTSKYLDTAHKIEQMRPQHDALRLEIKQANDEFDLQRRQREEKRRALEVNSKGLGEQTASPSLGNHASLAQPTVSRSLSEDPTHNSSTATPRSVSMVPSIPGQTPSAPTGSTLSAYEKEGVLYALSRPGSHADPKGLNKQAWHKFWIVLNQGKLLEYANWKVAPELQMTIDLRVARVQEARNAERRFCLEVQTPNFTRVYQDTSDEGVKSWIGAIQNAIQNALEAHIDKPAPDGSSDQNLNIATALTGKPSKHYSLSGNRMSYQGGTPKSSNAPSRYNTTGGNLARPTIQDQAVSPLLQKLREADQDNLYCADCCSADKNDWVSLNLGIIICFQCSGVHRGLSRDVSKIASLTLDTTPFTPDVVELLTRIGNRNSNNVWEAKLDRAQQIGPFCTEEQRKQFIIAKYKKKAFVRKLPEAMPHVHSPVEPLVMAVKKNDLQGVVYALAVPKSTDTDENAEVTAAIKFRKEAVDPSRKTSVVYLALAAADPASPAATASPLHSPNPAINRLSNSIRKLFTVAELLLQNGFEIPVEDSPFPLSPSAKLYLEQKKGQRSGIPPPLPVTDGADEQYTALPPLPQPSNDRSRSDGKLQKRISTTNRLTKPPGIP</sequence>
<evidence type="ECO:0000259" key="7">
    <source>
        <dbReference type="PROSITE" id="PS50003"/>
    </source>
</evidence>
<keyword evidence="2 4" id="KW-0863">Zinc-finger</keyword>
<feature type="region of interest" description="Disordered" evidence="6">
    <location>
        <begin position="540"/>
        <end position="607"/>
    </location>
</feature>
<keyword evidence="1 5" id="KW-0479">Metal-binding</keyword>
<name>A0A6A6WBU3_9PEZI</name>
<dbReference type="GO" id="GO:0005768">
    <property type="term" value="C:endosome"/>
    <property type="evidence" value="ECO:0007669"/>
    <property type="project" value="TreeGrafter"/>
</dbReference>
<dbReference type="SUPFAM" id="SSF57863">
    <property type="entry name" value="ArfGap/RecO-like zinc finger"/>
    <property type="match status" value="1"/>
</dbReference>
<dbReference type="Pfam" id="PF01412">
    <property type="entry name" value="ArfGap"/>
    <property type="match status" value="1"/>
</dbReference>
<reference evidence="9" key="1">
    <citation type="journal article" date="2020" name="Stud. Mycol.">
        <title>101 Dothideomycetes genomes: a test case for predicting lifestyles and emergence of pathogens.</title>
        <authorList>
            <person name="Haridas S."/>
            <person name="Albert R."/>
            <person name="Binder M."/>
            <person name="Bloem J."/>
            <person name="Labutti K."/>
            <person name="Salamov A."/>
            <person name="Andreopoulos B."/>
            <person name="Baker S."/>
            <person name="Barry K."/>
            <person name="Bills G."/>
            <person name="Bluhm B."/>
            <person name="Cannon C."/>
            <person name="Castanera R."/>
            <person name="Culley D."/>
            <person name="Daum C."/>
            <person name="Ezra D."/>
            <person name="Gonzalez J."/>
            <person name="Henrissat B."/>
            <person name="Kuo A."/>
            <person name="Liang C."/>
            <person name="Lipzen A."/>
            <person name="Lutzoni F."/>
            <person name="Magnuson J."/>
            <person name="Mondo S."/>
            <person name="Nolan M."/>
            <person name="Ohm R."/>
            <person name="Pangilinan J."/>
            <person name="Park H.-J."/>
            <person name="Ramirez L."/>
            <person name="Alfaro M."/>
            <person name="Sun H."/>
            <person name="Tritt A."/>
            <person name="Yoshinaga Y."/>
            <person name="Zwiers L.-H."/>
            <person name="Turgeon B."/>
            <person name="Goodwin S."/>
            <person name="Spatafora J."/>
            <person name="Crous P."/>
            <person name="Grigoriev I."/>
        </authorList>
    </citation>
    <scope>NUCLEOTIDE SEQUENCE</scope>
    <source>
        <strain evidence="9">CBS 121739</strain>
    </source>
</reference>
<dbReference type="AlphaFoldDB" id="A0A6A6WBU3"/>
<dbReference type="InterPro" id="IPR004148">
    <property type="entry name" value="BAR_dom"/>
</dbReference>
<dbReference type="Gene3D" id="1.10.220.150">
    <property type="entry name" value="Arf GTPase activating protein"/>
    <property type="match status" value="1"/>
</dbReference>
<feature type="region of interest" description="Disordered" evidence="6">
    <location>
        <begin position="746"/>
        <end position="781"/>
    </location>
</feature>
<evidence type="ECO:0000256" key="2">
    <source>
        <dbReference type="ARBA" id="ARBA00022771"/>
    </source>
</evidence>
<dbReference type="SUPFAM" id="SSF103657">
    <property type="entry name" value="BAR/IMD domain-like"/>
    <property type="match status" value="1"/>
</dbReference>
<dbReference type="PROSITE" id="PS50003">
    <property type="entry name" value="PH_DOMAIN"/>
    <property type="match status" value="1"/>
</dbReference>
<gene>
    <name evidence="9" type="ORF">EJ05DRAFT_492643</name>
</gene>
<dbReference type="GO" id="GO:0005802">
    <property type="term" value="C:trans-Golgi network"/>
    <property type="evidence" value="ECO:0007669"/>
    <property type="project" value="TreeGrafter"/>
</dbReference>
<evidence type="ECO:0000313" key="9">
    <source>
        <dbReference type="EMBL" id="KAF2759306.1"/>
    </source>
</evidence>
<dbReference type="InterPro" id="IPR011993">
    <property type="entry name" value="PH-like_dom_sf"/>
</dbReference>
<keyword evidence="3 5" id="KW-0862">Zinc</keyword>
<dbReference type="Gene3D" id="1.20.1270.60">
    <property type="entry name" value="Arfaptin homology (AH) domain/BAR domain"/>
    <property type="match status" value="1"/>
</dbReference>
<dbReference type="OrthoDB" id="10266696at2759"/>
<feature type="compositionally biased region" description="Basic and acidic residues" evidence="6">
    <location>
        <begin position="254"/>
        <end position="264"/>
    </location>
</feature>
<feature type="region of interest" description="Disordered" evidence="6">
    <location>
        <begin position="227"/>
        <end position="306"/>
    </location>
</feature>
<dbReference type="InterPro" id="IPR038508">
    <property type="entry name" value="ArfGAP_dom_sf"/>
</dbReference>
<dbReference type="FunFam" id="1.10.220.150:FF:000017">
    <property type="entry name" value="ARF GTPase activator (Csx2), putative"/>
    <property type="match status" value="1"/>
</dbReference>
<evidence type="ECO:0000313" key="10">
    <source>
        <dbReference type="Proteomes" id="UP000799437"/>
    </source>
</evidence>
<feature type="compositionally biased region" description="Polar residues" evidence="6">
    <location>
        <begin position="596"/>
        <end position="607"/>
    </location>
</feature>
<dbReference type="EMBL" id="ML996570">
    <property type="protein sequence ID" value="KAF2759306.1"/>
    <property type="molecule type" value="Genomic_DNA"/>
</dbReference>
<feature type="region of interest" description="Disordered" evidence="6">
    <location>
        <begin position="1044"/>
        <end position="1102"/>
    </location>
</feature>
<dbReference type="InterPro" id="IPR001164">
    <property type="entry name" value="ArfGAP_dom"/>
</dbReference>
<dbReference type="GO" id="GO:0008270">
    <property type="term" value="F:zinc ion binding"/>
    <property type="evidence" value="ECO:0007669"/>
    <property type="project" value="UniProtKB-KW"/>
</dbReference>
<feature type="domain" description="Arf-GAP" evidence="8">
    <location>
        <begin position="790"/>
        <end position="914"/>
    </location>
</feature>
<keyword evidence="5" id="KW-0963">Cytoplasm</keyword>
<dbReference type="Pfam" id="PF16746">
    <property type="entry name" value="BAR_3"/>
    <property type="match status" value="1"/>
</dbReference>
<feature type="compositionally biased region" description="Polar residues" evidence="6">
    <location>
        <begin position="749"/>
        <end position="777"/>
    </location>
</feature>
<dbReference type="Gene3D" id="2.30.29.30">
    <property type="entry name" value="Pleckstrin-homology domain (PH domain)/Phosphotyrosine-binding domain (PTB)"/>
    <property type="match status" value="1"/>
</dbReference>
<feature type="compositionally biased region" description="Polar residues" evidence="6">
    <location>
        <begin position="552"/>
        <end position="572"/>
    </location>
</feature>
<dbReference type="InterPro" id="IPR037278">
    <property type="entry name" value="ARFGAP/RecO"/>
</dbReference>
<dbReference type="SUPFAM" id="SSF50729">
    <property type="entry name" value="PH domain-like"/>
    <property type="match status" value="1"/>
</dbReference>
<dbReference type="InterPro" id="IPR045258">
    <property type="entry name" value="ACAP1/2/3-like"/>
</dbReference>
<evidence type="ECO:0000256" key="1">
    <source>
        <dbReference type="ARBA" id="ARBA00022723"/>
    </source>
</evidence>